<feature type="domain" description="Glycoside hydrolase GH146 substrate-binding" evidence="4">
    <location>
        <begin position="659"/>
        <end position="793"/>
    </location>
</feature>
<evidence type="ECO:0000259" key="4">
    <source>
        <dbReference type="Pfam" id="PF20620"/>
    </source>
</evidence>
<dbReference type="Pfam" id="PF20620">
    <property type="entry name" value="DUF6805"/>
    <property type="match status" value="1"/>
</dbReference>
<dbReference type="Pfam" id="PF20736">
    <property type="entry name" value="Glyco_hydro127M"/>
    <property type="match status" value="1"/>
</dbReference>
<reference evidence="6 7" key="1">
    <citation type="submission" date="2019-03" db="EMBL/GenBank/DDBJ databases">
        <title>Genomic Encyclopedia of Type Strains, Phase IV (KMG-IV): sequencing the most valuable type-strain genomes for metagenomic binning, comparative biology and taxonomic classification.</title>
        <authorList>
            <person name="Goeker M."/>
        </authorList>
    </citation>
    <scope>NUCLEOTIDE SEQUENCE [LARGE SCALE GENOMIC DNA]</scope>
    <source>
        <strain evidence="6 7">DSM 24179</strain>
    </source>
</reference>
<dbReference type="SUPFAM" id="SSF48208">
    <property type="entry name" value="Six-hairpin glycosidases"/>
    <property type="match status" value="1"/>
</dbReference>
<dbReference type="PROSITE" id="PS51257">
    <property type="entry name" value="PROKAR_LIPOPROTEIN"/>
    <property type="match status" value="1"/>
</dbReference>
<dbReference type="Pfam" id="PF07944">
    <property type="entry name" value="Beta-AFase-like_GH127_cat"/>
    <property type="match status" value="1"/>
</dbReference>
<evidence type="ECO:0000259" key="2">
    <source>
        <dbReference type="Pfam" id="PF07944"/>
    </source>
</evidence>
<dbReference type="InterPro" id="IPR049046">
    <property type="entry name" value="Beta-AFase-like_GH127_middle"/>
</dbReference>
<evidence type="ECO:0000259" key="3">
    <source>
        <dbReference type="Pfam" id="PF16375"/>
    </source>
</evidence>
<protein>
    <submittedName>
        <fullName evidence="6">Uncharacterized protein</fullName>
    </submittedName>
</protein>
<dbReference type="PANTHER" id="PTHR31151:SF0">
    <property type="entry name" value="PROLINE-TRNA LIGASE (DUF1680)"/>
    <property type="match status" value="1"/>
</dbReference>
<dbReference type="Proteomes" id="UP000295221">
    <property type="component" value="Unassembled WGS sequence"/>
</dbReference>
<dbReference type="InterPro" id="IPR008928">
    <property type="entry name" value="6-hairpin_glycosidase_sf"/>
</dbReference>
<evidence type="ECO:0000313" key="7">
    <source>
        <dbReference type="Proteomes" id="UP000295221"/>
    </source>
</evidence>
<dbReference type="InterPro" id="IPR032275">
    <property type="entry name" value="DUF4986"/>
</dbReference>
<comment type="caution">
    <text evidence="6">The sequence shown here is derived from an EMBL/GenBank/DDBJ whole genome shotgun (WGS) entry which is preliminary data.</text>
</comment>
<evidence type="ECO:0000259" key="5">
    <source>
        <dbReference type="Pfam" id="PF20736"/>
    </source>
</evidence>
<dbReference type="OrthoDB" id="9757939at2"/>
<feature type="domain" description="DUF4986" evidence="3">
    <location>
        <begin position="553"/>
        <end position="635"/>
    </location>
</feature>
<dbReference type="PANTHER" id="PTHR31151">
    <property type="entry name" value="PROLINE-TRNA LIGASE (DUF1680)"/>
    <property type="match status" value="1"/>
</dbReference>
<dbReference type="RefSeq" id="WP_132433917.1">
    <property type="nucleotide sequence ID" value="NZ_SLWK01000006.1"/>
</dbReference>
<evidence type="ECO:0000313" key="6">
    <source>
        <dbReference type="EMBL" id="TCO08031.1"/>
    </source>
</evidence>
<dbReference type="EMBL" id="SLWK01000006">
    <property type="protein sequence ID" value="TCO08031.1"/>
    <property type="molecule type" value="Genomic_DNA"/>
</dbReference>
<dbReference type="InterPro" id="IPR046544">
    <property type="entry name" value="GH146_SB_dom"/>
</dbReference>
<gene>
    <name evidence="6" type="ORF">EV194_106173</name>
</gene>
<sequence length="794" mass="90445">MRKNLIRFKAFLFVVAVVFLSCGKTPLPSGELEPFHLSAVSLLESPFTHASFMNEGYVMAHDVDRLLAPFLIDAGLEPRAPRYGNWESDGLDGHTGGHFLTSFALMYASTGNEEAKRRLDYMVDELERCQIANGNGYVGGIPGGMAMWEEIKTGHINAGNFSLNGKWVPWYNIHKLYAGLRDAYLLGENEKALGMLIDLTDWCVDLVSGLSDEQVQQMLISEHGGVNEVFADVYAITGEEKYLELSRRFAHRMLLDPLIAGEDQLTGMHANTQIPKVIGFMRTAQLAGDREWEEASAFFWETVVNNRTVAMGGNSTYEHFHPKDDFSSMIESREGPETCNTYNMMKLSQQLYFSRNDLKYIDYYERSLYNHILASIHPEHGGLVYFTPMRPMHYRVYSNPEHTFWCCVGSGIENHAKYGELIYAHDDKNVYVNLFIPSKLNWKEKGIKLSQQTTFPESERTTITIDENNSGEFGVFIRHPQWVKPGSLTVKVNGRRIRGNSSPGDYFAVSRNWNPGDEIAIELPMFTYGEEMPDGSPFLALLHGPIVLTASTGTRDLDGLVADDSRMGHIAHGALFSRENAPMLLLDDENWPEKVKSSDSPLTFTAPELIYPREFSDLELIPFYKLHDARYMVYWQTATSDEIEKIRVELQERERVLMALEAQTIDRVETGQQQPESDRGFQGEQTETGVHQNRHWRHASGWFSYYLNDRQAEAKTLRVTYYGLDRDRNFDIILNGEVLATVNLDGSQGDRFFEMDYQIPSEIVDKQLNGRHLLMFRAHEGSVAGGIFYVRLMR</sequence>
<feature type="domain" description="Non-reducing end beta-L-arabinofuranosidase-like GH127 middle" evidence="5">
    <location>
        <begin position="430"/>
        <end position="525"/>
    </location>
</feature>
<dbReference type="AlphaFoldDB" id="A0A4R2GIK2"/>
<proteinExistence type="predicted"/>
<evidence type="ECO:0000256" key="1">
    <source>
        <dbReference type="SAM" id="MobiDB-lite"/>
    </source>
</evidence>
<dbReference type="Pfam" id="PF16375">
    <property type="entry name" value="DUF4986"/>
    <property type="match status" value="1"/>
</dbReference>
<organism evidence="6 7">
    <name type="scientific">Natronoflexus pectinivorans</name>
    <dbReference type="NCBI Taxonomy" id="682526"/>
    <lineage>
        <taxon>Bacteria</taxon>
        <taxon>Pseudomonadati</taxon>
        <taxon>Bacteroidota</taxon>
        <taxon>Bacteroidia</taxon>
        <taxon>Marinilabiliales</taxon>
        <taxon>Marinilabiliaceae</taxon>
        <taxon>Natronoflexus</taxon>
    </lineage>
</organism>
<dbReference type="GO" id="GO:0005975">
    <property type="term" value="P:carbohydrate metabolic process"/>
    <property type="evidence" value="ECO:0007669"/>
    <property type="project" value="InterPro"/>
</dbReference>
<feature type="domain" description="Non-reducing end beta-L-arabinofuranosidase-like GH127 catalytic" evidence="2">
    <location>
        <begin position="40"/>
        <end position="420"/>
    </location>
</feature>
<dbReference type="InterPro" id="IPR012878">
    <property type="entry name" value="Beta-AFase-like_GH127_cat"/>
</dbReference>
<name>A0A4R2GIK2_9BACT</name>
<feature type="region of interest" description="Disordered" evidence="1">
    <location>
        <begin position="668"/>
        <end position="690"/>
    </location>
</feature>
<accession>A0A4R2GIK2</accession>
<keyword evidence="7" id="KW-1185">Reference proteome</keyword>